<feature type="transmembrane region" description="Helical" evidence="12">
    <location>
        <begin position="105"/>
        <end position="129"/>
    </location>
</feature>
<protein>
    <recommendedName>
        <fullName evidence="4">Succinate dehydrogenase cytochrome b556 subunit</fullName>
    </recommendedName>
</protein>
<feature type="transmembrane region" description="Helical" evidence="12">
    <location>
        <begin position="72"/>
        <end position="93"/>
    </location>
</feature>
<gene>
    <name evidence="13" type="ORF">AVDCRST_MAG33-2007</name>
</gene>
<evidence type="ECO:0000256" key="4">
    <source>
        <dbReference type="ARBA" id="ARBA00020076"/>
    </source>
</evidence>
<comment type="cofactor">
    <cofactor evidence="1">
        <name>heme</name>
        <dbReference type="ChEBI" id="CHEBI:30413"/>
    </cofactor>
</comment>
<keyword evidence="5" id="KW-0349">Heme</keyword>
<dbReference type="PANTHER" id="PTHR41910:SF1">
    <property type="entry name" value="SUCCINATE DEHYDROGENASE HYDROPHOBIC MEMBRANE ANCHOR SUBUNIT"/>
    <property type="match status" value="1"/>
</dbReference>
<feature type="transmembrane region" description="Helical" evidence="12">
    <location>
        <begin position="149"/>
        <end position="173"/>
    </location>
</feature>
<dbReference type="SUPFAM" id="SSF81343">
    <property type="entry name" value="Fumarate reductase respiratory complex transmembrane subunits"/>
    <property type="match status" value="2"/>
</dbReference>
<dbReference type="Gene3D" id="1.20.1300.10">
    <property type="entry name" value="Fumarate reductase/succinate dehydrogenase, transmembrane subunit"/>
    <property type="match status" value="2"/>
</dbReference>
<dbReference type="GO" id="GO:0046872">
    <property type="term" value="F:metal ion binding"/>
    <property type="evidence" value="ECO:0007669"/>
    <property type="project" value="UniProtKB-KW"/>
</dbReference>
<dbReference type="Pfam" id="PF01127">
    <property type="entry name" value="Sdh_cyt"/>
    <property type="match status" value="2"/>
</dbReference>
<keyword evidence="8 12" id="KW-1133">Transmembrane helix</keyword>
<accession>A0A6J4V5C8</accession>
<dbReference type="AlphaFoldDB" id="A0A6J4V5C8"/>
<dbReference type="InterPro" id="IPR000701">
    <property type="entry name" value="SuccDH_FuR_B_TM-su"/>
</dbReference>
<evidence type="ECO:0000313" key="13">
    <source>
        <dbReference type="EMBL" id="CAA9565167.1"/>
    </source>
</evidence>
<feature type="transmembrane region" description="Helical" evidence="12">
    <location>
        <begin position="273"/>
        <end position="293"/>
    </location>
</feature>
<evidence type="ECO:0000256" key="1">
    <source>
        <dbReference type="ARBA" id="ARBA00001971"/>
    </source>
</evidence>
<dbReference type="InterPro" id="IPR014314">
    <property type="entry name" value="Succ_DH_cytb556"/>
</dbReference>
<keyword evidence="10 12" id="KW-0472">Membrane</keyword>
<reference evidence="13" key="1">
    <citation type="submission" date="2020-02" db="EMBL/GenBank/DDBJ databases">
        <authorList>
            <person name="Meier V. D."/>
        </authorList>
    </citation>
    <scope>NUCLEOTIDE SEQUENCE</scope>
    <source>
        <strain evidence="13">AVDCRST_MAG33</strain>
    </source>
</reference>
<comment type="subunit">
    <text evidence="11">Part of an enzyme complex containing four subunits: a flavoprotein, an iron-sulfur protein, plus two membrane-anchoring proteins, SdhC and SdhD. The complex can form homotrimers.</text>
</comment>
<organism evidence="13">
    <name type="scientific">uncultured Thermomicrobiales bacterium</name>
    <dbReference type="NCBI Taxonomy" id="1645740"/>
    <lineage>
        <taxon>Bacteria</taxon>
        <taxon>Pseudomonadati</taxon>
        <taxon>Thermomicrobiota</taxon>
        <taxon>Thermomicrobia</taxon>
        <taxon>Thermomicrobiales</taxon>
        <taxon>environmental samples</taxon>
    </lineage>
</organism>
<evidence type="ECO:0000256" key="10">
    <source>
        <dbReference type="ARBA" id="ARBA00023136"/>
    </source>
</evidence>
<dbReference type="InterPro" id="IPR039023">
    <property type="entry name" value="SdhC_prok"/>
</dbReference>
<keyword evidence="7" id="KW-0479">Metal-binding</keyword>
<evidence type="ECO:0000256" key="12">
    <source>
        <dbReference type="SAM" id="Phobius"/>
    </source>
</evidence>
<keyword evidence="6 12" id="KW-0812">Transmembrane</keyword>
<comment type="subcellular location">
    <subcellularLocation>
        <location evidence="2">Membrane</location>
    </subcellularLocation>
</comment>
<evidence type="ECO:0000256" key="9">
    <source>
        <dbReference type="ARBA" id="ARBA00023004"/>
    </source>
</evidence>
<evidence type="ECO:0000256" key="6">
    <source>
        <dbReference type="ARBA" id="ARBA00022692"/>
    </source>
</evidence>
<evidence type="ECO:0000256" key="11">
    <source>
        <dbReference type="ARBA" id="ARBA00025912"/>
    </source>
</evidence>
<dbReference type="NCBIfam" id="TIGR02970">
    <property type="entry name" value="succ_dehyd_cytB"/>
    <property type="match status" value="1"/>
</dbReference>
<keyword evidence="9" id="KW-0408">Iron</keyword>
<feature type="transmembrane region" description="Helical" evidence="12">
    <location>
        <begin position="194"/>
        <end position="219"/>
    </location>
</feature>
<dbReference type="InterPro" id="IPR034804">
    <property type="entry name" value="SQR/QFR_C/D"/>
</dbReference>
<feature type="transmembrane region" description="Helical" evidence="12">
    <location>
        <begin position="231"/>
        <end position="252"/>
    </location>
</feature>
<proteinExistence type="inferred from homology"/>
<dbReference type="PANTHER" id="PTHR41910">
    <property type="entry name" value="SUCCINATE DEHYDROGENASE 2 MEMBRANE SUBUNIT SDHC"/>
    <property type="match status" value="1"/>
</dbReference>
<evidence type="ECO:0000256" key="2">
    <source>
        <dbReference type="ARBA" id="ARBA00004370"/>
    </source>
</evidence>
<evidence type="ECO:0000256" key="3">
    <source>
        <dbReference type="ARBA" id="ARBA00007244"/>
    </source>
</evidence>
<evidence type="ECO:0000256" key="7">
    <source>
        <dbReference type="ARBA" id="ARBA00022723"/>
    </source>
</evidence>
<dbReference type="GO" id="GO:0009055">
    <property type="term" value="F:electron transfer activity"/>
    <property type="evidence" value="ECO:0007669"/>
    <property type="project" value="InterPro"/>
</dbReference>
<evidence type="ECO:0000256" key="5">
    <source>
        <dbReference type="ARBA" id="ARBA00022617"/>
    </source>
</evidence>
<dbReference type="GO" id="GO:0006099">
    <property type="term" value="P:tricarboxylic acid cycle"/>
    <property type="evidence" value="ECO:0007669"/>
    <property type="project" value="InterPro"/>
</dbReference>
<feature type="transmembrane region" description="Helical" evidence="12">
    <location>
        <begin position="27"/>
        <end position="52"/>
    </location>
</feature>
<dbReference type="CDD" id="cd03501">
    <property type="entry name" value="SQR_TypeA_SdhC_like"/>
    <property type="match status" value="1"/>
</dbReference>
<comment type="similarity">
    <text evidence="3">Belongs to the cytochrome b560 family.</text>
</comment>
<dbReference type="EMBL" id="CADCWK010000221">
    <property type="protein sequence ID" value="CAA9565167.1"/>
    <property type="molecule type" value="Genomic_DNA"/>
</dbReference>
<name>A0A6J4V5C8_9BACT</name>
<dbReference type="GO" id="GO:0016020">
    <property type="term" value="C:membrane"/>
    <property type="evidence" value="ECO:0007669"/>
    <property type="project" value="UniProtKB-SubCell"/>
</dbReference>
<sequence length="298" mass="32895">MAAIGLERIRGGGAGALIPGADRLSWYFLRVSGVLLIGFALGHLFITHYINVPSETTFAWVANRWANPIWRAFDWVLLLSSLWHGLVGMRYSITDWVPKPNWRVAAFSLVFIVGILWTALGTITIFTFNEGEVASNNGPLSDEIWVSDLIGWSLFGVATAIYVGLVGLVVFVVRSLRQGRVPIYNGDVGQYAWALHRATGIGTVFFLLVHVLSIMLIGFGPEVYDHSVEFYALPYLLPMEVALVGAVVYHSLNGLRIMAIDFWTPGVRRQRQMLVGAVIATVLLTAPAAIIIVNHELF</sequence>
<evidence type="ECO:0000256" key="8">
    <source>
        <dbReference type="ARBA" id="ARBA00022989"/>
    </source>
</evidence>